<protein>
    <submittedName>
        <fullName evidence="2">Uncharacterized protein</fullName>
    </submittedName>
</protein>
<evidence type="ECO:0000313" key="3">
    <source>
        <dbReference type="Proteomes" id="UP000471147"/>
    </source>
</evidence>
<proteinExistence type="predicted"/>
<dbReference type="AlphaFoldDB" id="A0A6I4M5P6"/>
<keyword evidence="1" id="KW-0472">Membrane</keyword>
<dbReference type="OrthoDB" id="7597343at2"/>
<organism evidence="2 3">
    <name type="scientific">Sphingorhabdus profundilacus</name>
    <dbReference type="NCBI Taxonomy" id="2509718"/>
    <lineage>
        <taxon>Bacteria</taxon>
        <taxon>Pseudomonadati</taxon>
        <taxon>Pseudomonadota</taxon>
        <taxon>Alphaproteobacteria</taxon>
        <taxon>Sphingomonadales</taxon>
        <taxon>Sphingomonadaceae</taxon>
        <taxon>Sphingorhabdus</taxon>
    </lineage>
</organism>
<keyword evidence="3" id="KW-1185">Reference proteome</keyword>
<comment type="caution">
    <text evidence="2">The sequence shown here is derived from an EMBL/GenBank/DDBJ whole genome shotgun (WGS) entry which is preliminary data.</text>
</comment>
<gene>
    <name evidence="2" type="ORF">EUU23_09540</name>
</gene>
<evidence type="ECO:0000313" key="2">
    <source>
        <dbReference type="EMBL" id="MVZ97948.1"/>
    </source>
</evidence>
<dbReference type="RefSeq" id="WP_160353920.1">
    <property type="nucleotide sequence ID" value="NZ_SDWJ01000002.1"/>
</dbReference>
<keyword evidence="1" id="KW-1133">Transmembrane helix</keyword>
<feature type="transmembrane region" description="Helical" evidence="1">
    <location>
        <begin position="48"/>
        <end position="72"/>
    </location>
</feature>
<accession>A0A6I4M5P6</accession>
<name>A0A6I4M5P6_9SPHN</name>
<reference evidence="2 3" key="1">
    <citation type="submission" date="2019-01" db="EMBL/GenBank/DDBJ databases">
        <title>Sphingorhabdus lacus sp.nov., isolated from an oligotrophic freshwater lake.</title>
        <authorList>
            <person name="Park M."/>
        </authorList>
    </citation>
    <scope>NUCLEOTIDE SEQUENCE [LARGE SCALE GENOMIC DNA]</scope>
    <source>
        <strain evidence="2 3">IMCC26285</strain>
    </source>
</reference>
<feature type="transmembrane region" description="Helical" evidence="1">
    <location>
        <begin position="84"/>
        <end position="106"/>
    </location>
</feature>
<sequence>MKPENKPIAIGTAVGFLVELPSLWLALVSAGAGHGDYVAARALFPLPMLTLIAGQIGAFGFGLAFFQFPLYGAIIGWAFARSNLIIALSLVVLHSLAVTLCFSGILPDFS</sequence>
<dbReference type="Proteomes" id="UP000471147">
    <property type="component" value="Unassembled WGS sequence"/>
</dbReference>
<keyword evidence="1" id="KW-0812">Transmembrane</keyword>
<feature type="transmembrane region" description="Helical" evidence="1">
    <location>
        <begin position="7"/>
        <end position="28"/>
    </location>
</feature>
<evidence type="ECO:0000256" key="1">
    <source>
        <dbReference type="SAM" id="Phobius"/>
    </source>
</evidence>
<dbReference type="EMBL" id="SDWJ01000002">
    <property type="protein sequence ID" value="MVZ97948.1"/>
    <property type="molecule type" value="Genomic_DNA"/>
</dbReference>